<reference evidence="4 5" key="1">
    <citation type="submission" date="2023-05" db="EMBL/GenBank/DDBJ databases">
        <title>Actinoplanes sp. NEAU-A12 genome sequencing.</title>
        <authorList>
            <person name="Wang Z.-S."/>
        </authorList>
    </citation>
    <scope>NUCLEOTIDE SEQUENCE [LARGE SCALE GENOMIC DNA]</scope>
    <source>
        <strain evidence="4 5">NEAU-A12</strain>
    </source>
</reference>
<dbReference type="Gene3D" id="1.10.30.50">
    <property type="match status" value="1"/>
</dbReference>
<evidence type="ECO:0000256" key="1">
    <source>
        <dbReference type="ARBA" id="ARBA00023450"/>
    </source>
</evidence>
<dbReference type="Pfam" id="PF02720">
    <property type="entry name" value="DUF222"/>
    <property type="match status" value="1"/>
</dbReference>
<dbReference type="EMBL" id="JASCTH010000012">
    <property type="protein sequence ID" value="MDI6100755.1"/>
    <property type="molecule type" value="Genomic_DNA"/>
</dbReference>
<organism evidence="4 5">
    <name type="scientific">Actinoplanes sandaracinus</name>
    <dbReference type="NCBI Taxonomy" id="3045177"/>
    <lineage>
        <taxon>Bacteria</taxon>
        <taxon>Bacillati</taxon>
        <taxon>Actinomycetota</taxon>
        <taxon>Actinomycetes</taxon>
        <taxon>Micromonosporales</taxon>
        <taxon>Micromonosporaceae</taxon>
        <taxon>Actinoplanes</taxon>
    </lineage>
</organism>
<proteinExistence type="inferred from homology"/>
<sequence length="489" mass="53121">MQEMMRKLADLAGQCAAMRMTPLPRAELLDFLDGVHAAQQMLQAAVLHAVREADRRGVPAAQQAPSPTAWLRARLRISPRAANRLLAQATAVDRNPLLDEAVTAGKVNAEQLAVITTALASLPTTVPPHVRGQAGAVLTDWATHLDPLGLRTAGRRILDHVAPEVAEAVEEEWLRRTEQQAHAQRYLTLSPLGDGRVRVRGLLDTESAAIVTAALDPLCKPDPQGKPHSLREPNRVGRSRSLCEPHSLGKPDRVSGLRLLDEPDRVGGSYWRGGPDHVAAKVAVAAEPAGTGEARTPGQRRADALTDVCRLVLAGSSLPDNGGDRPQLAVTVAYDPLREKLGTARLDDGEPLSAEAVRRLGCDARILPLVLNGHGQILDAGRTRRTATGPMRRALAARDQGCVFPGCGRPPRWCDAHHIISWTENGPTDLGNLALLCGHHHRVVHGDSGWELRVGADGLPEFLPPAWLDPNRRPRRNEYHRRPEFYPRT</sequence>
<comment type="caution">
    <text evidence="4">The sequence shown here is derived from an EMBL/GenBank/DDBJ whole genome shotgun (WGS) entry which is preliminary data.</text>
</comment>
<dbReference type="CDD" id="cd00085">
    <property type="entry name" value="HNHc"/>
    <property type="match status" value="1"/>
</dbReference>
<dbReference type="InterPro" id="IPR003615">
    <property type="entry name" value="HNH_nuc"/>
</dbReference>
<dbReference type="InterPro" id="IPR003870">
    <property type="entry name" value="DUF222"/>
</dbReference>
<gene>
    <name evidence="4" type="ORF">QLQ12_19270</name>
</gene>
<dbReference type="Proteomes" id="UP001241758">
    <property type="component" value="Unassembled WGS sequence"/>
</dbReference>
<keyword evidence="5" id="KW-1185">Reference proteome</keyword>
<comment type="similarity">
    <text evidence="1">Belongs to the Rv1128c/1148c/1588c/1702c/1945/3466 family.</text>
</comment>
<evidence type="ECO:0000313" key="5">
    <source>
        <dbReference type="Proteomes" id="UP001241758"/>
    </source>
</evidence>
<name>A0ABT6WM00_9ACTN</name>
<evidence type="ECO:0000259" key="3">
    <source>
        <dbReference type="SMART" id="SM00507"/>
    </source>
</evidence>
<protein>
    <submittedName>
        <fullName evidence="4">DUF222 domain-containing protein</fullName>
    </submittedName>
</protein>
<evidence type="ECO:0000313" key="4">
    <source>
        <dbReference type="EMBL" id="MDI6100755.1"/>
    </source>
</evidence>
<dbReference type="RefSeq" id="WP_282761589.1">
    <property type="nucleotide sequence ID" value="NZ_JASCTH010000012.1"/>
</dbReference>
<dbReference type="InterPro" id="IPR002711">
    <property type="entry name" value="HNH"/>
</dbReference>
<evidence type="ECO:0000256" key="2">
    <source>
        <dbReference type="SAM" id="MobiDB-lite"/>
    </source>
</evidence>
<feature type="compositionally biased region" description="Basic and acidic residues" evidence="2">
    <location>
        <begin position="223"/>
        <end position="248"/>
    </location>
</feature>
<feature type="region of interest" description="Disordered" evidence="2">
    <location>
        <begin position="221"/>
        <end position="248"/>
    </location>
</feature>
<dbReference type="SMART" id="SM00507">
    <property type="entry name" value="HNHc"/>
    <property type="match status" value="1"/>
</dbReference>
<feature type="domain" description="HNH nuclease" evidence="3">
    <location>
        <begin position="390"/>
        <end position="442"/>
    </location>
</feature>
<accession>A0ABT6WM00</accession>
<dbReference type="Pfam" id="PF01844">
    <property type="entry name" value="HNH"/>
    <property type="match status" value="1"/>
</dbReference>